<feature type="region of interest" description="Disordered" evidence="1">
    <location>
        <begin position="1"/>
        <end position="70"/>
    </location>
</feature>
<feature type="compositionally biased region" description="Low complexity" evidence="1">
    <location>
        <begin position="279"/>
        <end position="293"/>
    </location>
</feature>
<comment type="caution">
    <text evidence="2">The sequence shown here is derived from an EMBL/GenBank/DDBJ whole genome shotgun (WGS) entry which is preliminary data.</text>
</comment>
<dbReference type="AlphaFoldDB" id="A0AAW0BEB1"/>
<feature type="compositionally biased region" description="Low complexity" evidence="1">
    <location>
        <begin position="143"/>
        <end position="167"/>
    </location>
</feature>
<feature type="region of interest" description="Disordered" evidence="1">
    <location>
        <begin position="251"/>
        <end position="329"/>
    </location>
</feature>
<name>A0AAW0BEB1_9AGAR</name>
<sequence>MADGHSPLPYSSIPAAPQPSVRGRTPNKHRRRLLYGIPDDTPSTPLFDEASTVRSQHHHPDILHTDDHQQENDVEYRNLRTLFIPRMTPHLVLVVILSLTHPLHLTPPRPHSASSSSTSSTTLLGLILILILLDPHHHHRSRVFPSPHSFPSSPSPSPAFSRTPASFRFSPGGKQDTRAVSDTTARGPRVILKPDARRTINSVGGVLSPSGCFELHETRLLVIQLLPGPSPLDPHMHNILHPLPPPLCLSLPPPPPPPSPRLAFPSSSPADPASPPIPARRALLLSPAFLPLASSPPPREPAHASPSKRKSMAKTMPARAQGNGRHGPQ</sequence>
<proteinExistence type="predicted"/>
<dbReference type="EMBL" id="JAWWNJ010000034">
    <property type="protein sequence ID" value="KAK7024721.1"/>
    <property type="molecule type" value="Genomic_DNA"/>
</dbReference>
<evidence type="ECO:0000313" key="3">
    <source>
        <dbReference type="Proteomes" id="UP001362999"/>
    </source>
</evidence>
<evidence type="ECO:0000256" key="1">
    <source>
        <dbReference type="SAM" id="MobiDB-lite"/>
    </source>
</evidence>
<feature type="compositionally biased region" description="Low complexity" evidence="1">
    <location>
        <begin position="261"/>
        <end position="271"/>
    </location>
</feature>
<evidence type="ECO:0000313" key="2">
    <source>
        <dbReference type="EMBL" id="KAK7024721.1"/>
    </source>
</evidence>
<keyword evidence="3" id="KW-1185">Reference proteome</keyword>
<reference evidence="2 3" key="1">
    <citation type="journal article" date="2024" name="J Genomics">
        <title>Draft genome sequencing and assembly of Favolaschia claudopus CIRM-BRFM 2984 isolated from oak limbs.</title>
        <authorList>
            <person name="Navarro D."/>
            <person name="Drula E."/>
            <person name="Chaduli D."/>
            <person name="Cazenave R."/>
            <person name="Ahrendt S."/>
            <person name="Wang J."/>
            <person name="Lipzen A."/>
            <person name="Daum C."/>
            <person name="Barry K."/>
            <person name="Grigoriev I.V."/>
            <person name="Favel A."/>
            <person name="Rosso M.N."/>
            <person name="Martin F."/>
        </authorList>
    </citation>
    <scope>NUCLEOTIDE SEQUENCE [LARGE SCALE GENOMIC DNA]</scope>
    <source>
        <strain evidence="2 3">CIRM-BRFM 2984</strain>
    </source>
</reference>
<accession>A0AAW0BEB1</accession>
<dbReference type="Proteomes" id="UP001362999">
    <property type="component" value="Unassembled WGS sequence"/>
</dbReference>
<organism evidence="2 3">
    <name type="scientific">Favolaschia claudopus</name>
    <dbReference type="NCBI Taxonomy" id="2862362"/>
    <lineage>
        <taxon>Eukaryota</taxon>
        <taxon>Fungi</taxon>
        <taxon>Dikarya</taxon>
        <taxon>Basidiomycota</taxon>
        <taxon>Agaricomycotina</taxon>
        <taxon>Agaricomycetes</taxon>
        <taxon>Agaricomycetidae</taxon>
        <taxon>Agaricales</taxon>
        <taxon>Marasmiineae</taxon>
        <taxon>Mycenaceae</taxon>
        <taxon>Favolaschia</taxon>
    </lineage>
</organism>
<feature type="region of interest" description="Disordered" evidence="1">
    <location>
        <begin position="142"/>
        <end position="183"/>
    </location>
</feature>
<protein>
    <submittedName>
        <fullName evidence="2">Uncharacterized protein</fullName>
    </submittedName>
</protein>
<feature type="compositionally biased region" description="Basic and acidic residues" evidence="1">
    <location>
        <begin position="58"/>
        <end position="70"/>
    </location>
</feature>
<gene>
    <name evidence="2" type="ORF">R3P38DRAFT_3193631</name>
</gene>
<feature type="compositionally biased region" description="Pro residues" evidence="1">
    <location>
        <begin position="251"/>
        <end position="260"/>
    </location>
</feature>